<dbReference type="Gene3D" id="3.30.70.1450">
    <property type="entry name" value="Regulator of K+ conductance, C-terminal domain"/>
    <property type="match status" value="1"/>
</dbReference>
<dbReference type="Gene3D" id="1.10.3080.10">
    <property type="entry name" value="Clc chloride channel"/>
    <property type="match status" value="1"/>
</dbReference>
<evidence type="ECO:0000256" key="8">
    <source>
        <dbReference type="SAM" id="Phobius"/>
    </source>
</evidence>
<feature type="transmembrane region" description="Helical" evidence="8">
    <location>
        <begin position="194"/>
        <end position="213"/>
    </location>
</feature>
<dbReference type="AlphaFoldDB" id="A0A1M6JKB0"/>
<dbReference type="Pfam" id="PF00654">
    <property type="entry name" value="Voltage_CLC"/>
    <property type="match status" value="1"/>
</dbReference>
<feature type="transmembrane region" description="Helical" evidence="8">
    <location>
        <begin position="277"/>
        <end position="294"/>
    </location>
</feature>
<feature type="transmembrane region" description="Helical" evidence="8">
    <location>
        <begin position="314"/>
        <end position="332"/>
    </location>
</feature>
<evidence type="ECO:0000256" key="5">
    <source>
        <dbReference type="ARBA" id="ARBA00023065"/>
    </source>
</evidence>
<dbReference type="GO" id="GO:0005247">
    <property type="term" value="F:voltage-gated chloride channel activity"/>
    <property type="evidence" value="ECO:0007669"/>
    <property type="project" value="TreeGrafter"/>
</dbReference>
<keyword evidence="7" id="KW-0868">Chloride</keyword>
<feature type="transmembrane region" description="Helical" evidence="8">
    <location>
        <begin position="338"/>
        <end position="359"/>
    </location>
</feature>
<evidence type="ECO:0000259" key="9">
    <source>
        <dbReference type="PROSITE" id="PS51202"/>
    </source>
</evidence>
<dbReference type="PANTHER" id="PTHR45711">
    <property type="entry name" value="CHLORIDE CHANNEL PROTEIN"/>
    <property type="match status" value="1"/>
</dbReference>
<evidence type="ECO:0000256" key="7">
    <source>
        <dbReference type="ARBA" id="ARBA00023214"/>
    </source>
</evidence>
<feature type="transmembrane region" description="Helical" evidence="8">
    <location>
        <begin position="234"/>
        <end position="257"/>
    </location>
</feature>
<dbReference type="GO" id="GO:0008324">
    <property type="term" value="F:monoatomic cation transmembrane transporter activity"/>
    <property type="evidence" value="ECO:0007669"/>
    <property type="project" value="InterPro"/>
</dbReference>
<dbReference type="InterPro" id="IPR006037">
    <property type="entry name" value="RCK_C"/>
</dbReference>
<reference evidence="10 11" key="1">
    <citation type="submission" date="2016-11" db="EMBL/GenBank/DDBJ databases">
        <authorList>
            <person name="Jaros S."/>
            <person name="Januszkiewicz K."/>
            <person name="Wedrychowicz H."/>
        </authorList>
    </citation>
    <scope>NUCLEOTIDE SEQUENCE [LARGE SCALE GENOMIC DNA]</scope>
    <source>
        <strain evidence="10 11">DSM 17477</strain>
    </source>
</reference>
<feature type="transmembrane region" description="Helical" evidence="8">
    <location>
        <begin position="371"/>
        <end position="395"/>
    </location>
</feature>
<feature type="transmembrane region" description="Helical" evidence="8">
    <location>
        <begin position="24"/>
        <end position="46"/>
    </location>
</feature>
<dbReference type="Pfam" id="PF02080">
    <property type="entry name" value="TrkA_C"/>
    <property type="match status" value="1"/>
</dbReference>
<keyword evidence="6 8" id="KW-0472">Membrane</keyword>
<evidence type="ECO:0000313" key="11">
    <source>
        <dbReference type="Proteomes" id="UP000184052"/>
    </source>
</evidence>
<dbReference type="PRINTS" id="PR00762">
    <property type="entry name" value="CLCHANNEL"/>
</dbReference>
<dbReference type="GO" id="GO:0006813">
    <property type="term" value="P:potassium ion transport"/>
    <property type="evidence" value="ECO:0007669"/>
    <property type="project" value="InterPro"/>
</dbReference>
<evidence type="ECO:0000256" key="3">
    <source>
        <dbReference type="ARBA" id="ARBA00022692"/>
    </source>
</evidence>
<dbReference type="InterPro" id="IPR036721">
    <property type="entry name" value="RCK_C_sf"/>
</dbReference>
<keyword evidence="3 8" id="KW-0812">Transmembrane</keyword>
<dbReference type="OrthoDB" id="9812438at2"/>
<feature type="transmembrane region" description="Helical" evidence="8">
    <location>
        <begin position="163"/>
        <end position="188"/>
    </location>
</feature>
<keyword evidence="11" id="KW-1185">Reference proteome</keyword>
<dbReference type="GO" id="GO:0005886">
    <property type="term" value="C:plasma membrane"/>
    <property type="evidence" value="ECO:0007669"/>
    <property type="project" value="TreeGrafter"/>
</dbReference>
<dbReference type="EMBL" id="FQZL01000022">
    <property type="protein sequence ID" value="SHJ47161.1"/>
    <property type="molecule type" value="Genomic_DNA"/>
</dbReference>
<feature type="domain" description="RCK C-terminal" evidence="9">
    <location>
        <begin position="438"/>
        <end position="520"/>
    </location>
</feature>
<dbReference type="InterPro" id="IPR014743">
    <property type="entry name" value="Cl-channel_core"/>
</dbReference>
<feature type="transmembrane region" description="Helical" evidence="8">
    <location>
        <begin position="401"/>
        <end position="421"/>
    </location>
</feature>
<gene>
    <name evidence="10" type="ORF">SAMN02745751_02637</name>
</gene>
<sequence>MKPVHAKENNAYNILDHWYNTKSLIILECLILGVFVGFIVVLYRFLLDYVSSLMDKYIFVHIHDPHYVPYIIAFLLFAAFLVNKMLSIQPLISGSGIPQVKGYIFRQIKMPWISIIINKFMAGVLCIGSGLSLGREGPSIQLGAAAGKGFCKIFRRKKIEAKYLVTGGASAGLAAAFNAPLAGVVFALEEVHKNFSPFIVITVLATAVSAEFVSETFYGSNPVMNFDIVDKFPLAHYNSIILLGIVLGIAGILYNHFLVLSLDLFSSDKFIKKKYKMYLVFLLAGAALAFIPEITRGGHHLIEPVVDLRYGMRAVLVFLILKFMFSMVSYGSGAPGGIFLPLLVIGALIGSLYGQLLSAHSGMDPVYIQNMVIFAMAGFLTAVVRAPITACLLICEMTGSFTHFLPLTVVVIISYLIPEFFNCHPIYDILLNRALENNNATYIGAEKCKVLLEKTVVVDSSVENKAVRDIEWPENCLIVNIERCAKDYLPRGSFKLLAADHITFITDEAYAAGVKKKLGKLMDDPYLDSSCYINTSIDDIMDSQK</sequence>
<dbReference type="RefSeq" id="WP_073050041.1">
    <property type="nucleotide sequence ID" value="NZ_FQZL01000022.1"/>
</dbReference>
<keyword evidence="5" id="KW-0406">Ion transport</keyword>
<name>A0A1M6JKB0_9FIRM</name>
<keyword evidence="4 8" id="KW-1133">Transmembrane helix</keyword>
<dbReference type="PROSITE" id="PS51202">
    <property type="entry name" value="RCK_C"/>
    <property type="match status" value="1"/>
</dbReference>
<evidence type="ECO:0000256" key="4">
    <source>
        <dbReference type="ARBA" id="ARBA00022989"/>
    </source>
</evidence>
<dbReference type="PANTHER" id="PTHR45711:SF6">
    <property type="entry name" value="CHLORIDE CHANNEL PROTEIN"/>
    <property type="match status" value="1"/>
</dbReference>
<evidence type="ECO:0000256" key="2">
    <source>
        <dbReference type="ARBA" id="ARBA00022448"/>
    </source>
</evidence>
<dbReference type="Proteomes" id="UP000184052">
    <property type="component" value="Unassembled WGS sequence"/>
</dbReference>
<feature type="transmembrane region" description="Helical" evidence="8">
    <location>
        <begin position="67"/>
        <end position="92"/>
    </location>
</feature>
<dbReference type="SUPFAM" id="SSF81340">
    <property type="entry name" value="Clc chloride channel"/>
    <property type="match status" value="1"/>
</dbReference>
<evidence type="ECO:0000313" key="10">
    <source>
        <dbReference type="EMBL" id="SHJ47161.1"/>
    </source>
</evidence>
<evidence type="ECO:0000256" key="6">
    <source>
        <dbReference type="ARBA" id="ARBA00023136"/>
    </source>
</evidence>
<comment type="subcellular location">
    <subcellularLocation>
        <location evidence="1">Membrane</location>
        <topology evidence="1">Multi-pass membrane protein</topology>
    </subcellularLocation>
</comment>
<dbReference type="InterPro" id="IPR001807">
    <property type="entry name" value="ClC"/>
</dbReference>
<dbReference type="SUPFAM" id="SSF116726">
    <property type="entry name" value="TrkA C-terminal domain-like"/>
    <property type="match status" value="1"/>
</dbReference>
<proteinExistence type="predicted"/>
<organism evidence="10 11">
    <name type="scientific">Dethiosulfatibacter aminovorans DSM 17477</name>
    <dbReference type="NCBI Taxonomy" id="1121476"/>
    <lineage>
        <taxon>Bacteria</taxon>
        <taxon>Bacillati</taxon>
        <taxon>Bacillota</taxon>
        <taxon>Tissierellia</taxon>
        <taxon>Dethiosulfatibacter</taxon>
    </lineage>
</organism>
<evidence type="ECO:0000256" key="1">
    <source>
        <dbReference type="ARBA" id="ARBA00004141"/>
    </source>
</evidence>
<feature type="transmembrane region" description="Helical" evidence="8">
    <location>
        <begin position="112"/>
        <end position="133"/>
    </location>
</feature>
<keyword evidence="2" id="KW-0813">Transport</keyword>
<protein>
    <submittedName>
        <fullName evidence="10">H+/Cl-antiporter ClcA</fullName>
    </submittedName>
</protein>
<dbReference type="STRING" id="1121476.SAMN02745751_02637"/>
<accession>A0A1M6JKB0</accession>
<dbReference type="CDD" id="cd01031">
    <property type="entry name" value="EriC"/>
    <property type="match status" value="1"/>
</dbReference>